<accession>A0ABS7XM98</accession>
<dbReference type="SUPFAM" id="SSF56935">
    <property type="entry name" value="Porins"/>
    <property type="match status" value="1"/>
</dbReference>
<organism evidence="5 6">
    <name type="scientific">Winogradskyella alexanderae</name>
    <dbReference type="NCBI Taxonomy" id="2877123"/>
    <lineage>
        <taxon>Bacteria</taxon>
        <taxon>Pseudomonadati</taxon>
        <taxon>Bacteroidota</taxon>
        <taxon>Flavobacteriia</taxon>
        <taxon>Flavobacteriales</taxon>
        <taxon>Flavobacteriaceae</taxon>
        <taxon>Winogradskyella</taxon>
    </lineage>
</organism>
<dbReference type="Proteomes" id="UP001198901">
    <property type="component" value="Unassembled WGS sequence"/>
</dbReference>
<keyword evidence="6" id="KW-1185">Reference proteome</keyword>
<name>A0ABS7XM98_9FLAO</name>
<feature type="signal peptide" evidence="4">
    <location>
        <begin position="1"/>
        <end position="20"/>
    </location>
</feature>
<dbReference type="InterPro" id="IPR008969">
    <property type="entry name" value="CarboxyPept-like_regulatory"/>
</dbReference>
<evidence type="ECO:0000256" key="1">
    <source>
        <dbReference type="ARBA" id="ARBA00004442"/>
    </source>
</evidence>
<gene>
    <name evidence="5" type="ORF">LBU54_00920</name>
</gene>
<dbReference type="Gene3D" id="2.40.170.20">
    <property type="entry name" value="TonB-dependent receptor, beta-barrel domain"/>
    <property type="match status" value="1"/>
</dbReference>
<feature type="chain" id="PRO_5046072733" evidence="4">
    <location>
        <begin position="21"/>
        <end position="955"/>
    </location>
</feature>
<sequence>MKKSFLLFLFGIAFSFSSFAQQTIVKGSVLDGTTGEPIPDVTITIEETEQNTKTNSRGEFSFTENVPLGEQVLKVEKVGYVTKRYPIIVNEGQTVDISGMTLDFDSSDKKDLFIISISDDNLNSEDDGLTDNISGLLQASRDVFLNAAAFDFSATFFRPRGLDNANGKVLINGIEMNKQFNGRPQWGNWGGLNDVQRNQEFSMGISANDYTFGDLAGTNNIIMRASKYRRGGRISYASANRSYQGRVMASYSSGLLEGGWSYSVLGSRRFGENGYVDGTLYDANSFFVAVEKQINDKHSLNFTGIYAQNRRGRSTAITEEVFRLKGRQYNPFWGDLNGEQRNSRMREINEPILMLNHYWDVTSKVKLNTNIAYQFGKIGNTRIDNGGTRRVTFNGEDTYIGGARNTDPTYYQNLPSYFLNTDDAPTANDFELAYLAQQAFINDGQFNWNDIYRANINSTARGHNAIYALQEDRIDDQQLSANILLDAELAENIKLNGAINYRNLKSENFAEVKDLFGANGYLDVDFFAEETDPSQNLSNLAQSDVRNPNRLAGEGDRYKYNYEIDANIISAFAQAQFKYNKIDFYLAGNVSSTDYQRNGLFQNGYFADNSFGKSEKAEFTNFGVKVGGTYKFSGKHLFDFNAAYLTKAPSIRNTFENARQNNELINELNSEVITTIDASYIYRSPIIKARITGFYTTFEDGTDIGFYFTEGSSGAFVQEVLTNIDRRHVGGELGIEAQVTPTIKLKGAASVGQYIFTNNPNLYLSGDDFENDLTYGDGTVALENYHIAGGPERAFQIGFEYRDPDFWNIGVTANHFSNAYVDVNNLKRSGRFNTNLDLIPEDTYREGGNISGYSFNDYDPIVARELLKQEQFEDYMLVNIIGGKSWKVGDYFLGFFATINNVFNQEYRTGGFEQARRVDYRSQIQEQTNENGPVFGNRYFYGNGTTYYLNLYVRF</sequence>
<dbReference type="Pfam" id="PF13620">
    <property type="entry name" value="CarboxypepD_reg"/>
    <property type="match status" value="1"/>
</dbReference>
<evidence type="ECO:0000256" key="3">
    <source>
        <dbReference type="ARBA" id="ARBA00023237"/>
    </source>
</evidence>
<evidence type="ECO:0000256" key="4">
    <source>
        <dbReference type="SAM" id="SignalP"/>
    </source>
</evidence>
<evidence type="ECO:0000256" key="2">
    <source>
        <dbReference type="ARBA" id="ARBA00023136"/>
    </source>
</evidence>
<evidence type="ECO:0000313" key="5">
    <source>
        <dbReference type="EMBL" id="MCA0131127.1"/>
    </source>
</evidence>
<keyword evidence="4" id="KW-0732">Signal</keyword>
<dbReference type="InterPro" id="IPR036942">
    <property type="entry name" value="Beta-barrel_TonB_sf"/>
</dbReference>
<dbReference type="Gene3D" id="2.60.40.1120">
    <property type="entry name" value="Carboxypeptidase-like, regulatory domain"/>
    <property type="match status" value="1"/>
</dbReference>
<proteinExistence type="predicted"/>
<keyword evidence="2" id="KW-0472">Membrane</keyword>
<dbReference type="SUPFAM" id="SSF49464">
    <property type="entry name" value="Carboxypeptidase regulatory domain-like"/>
    <property type="match status" value="1"/>
</dbReference>
<reference evidence="6" key="1">
    <citation type="submission" date="2023-07" db="EMBL/GenBank/DDBJ databases">
        <authorList>
            <person name="Yue Y."/>
        </authorList>
    </citation>
    <scope>NUCLEOTIDE SEQUENCE [LARGE SCALE GENOMIC DNA]</scope>
    <source>
        <strain evidence="6">D23</strain>
    </source>
</reference>
<evidence type="ECO:0000313" key="6">
    <source>
        <dbReference type="Proteomes" id="UP001198901"/>
    </source>
</evidence>
<dbReference type="RefSeq" id="WP_224524202.1">
    <property type="nucleotide sequence ID" value="NZ_JAIUJR010000001.1"/>
</dbReference>
<comment type="caution">
    <text evidence="5">The sequence shown here is derived from an EMBL/GenBank/DDBJ whole genome shotgun (WGS) entry which is preliminary data.</text>
</comment>
<protein>
    <submittedName>
        <fullName evidence="5">TonB-dependent receptor</fullName>
    </submittedName>
</protein>
<comment type="subcellular location">
    <subcellularLocation>
        <location evidence="1">Cell outer membrane</location>
    </subcellularLocation>
</comment>
<keyword evidence="3" id="KW-0998">Cell outer membrane</keyword>
<keyword evidence="5" id="KW-0675">Receptor</keyword>
<dbReference type="EMBL" id="JAIUJR010000001">
    <property type="protein sequence ID" value="MCA0131127.1"/>
    <property type="molecule type" value="Genomic_DNA"/>
</dbReference>